<feature type="domain" description="XdhC Rossmann" evidence="2">
    <location>
        <begin position="210"/>
        <end position="348"/>
    </location>
</feature>
<gene>
    <name evidence="3" type="primary">xdhC</name>
    <name evidence="3" type="ORF">GCM10007390_26140</name>
</gene>
<organism evidence="3 4">
    <name type="scientific">Persicitalea jodogahamensis</name>
    <dbReference type="NCBI Taxonomy" id="402147"/>
    <lineage>
        <taxon>Bacteria</taxon>
        <taxon>Pseudomonadati</taxon>
        <taxon>Bacteroidota</taxon>
        <taxon>Cytophagia</taxon>
        <taxon>Cytophagales</taxon>
        <taxon>Spirosomataceae</taxon>
        <taxon>Persicitalea</taxon>
    </lineage>
</organism>
<feature type="domain" description="XdhC- CoxI" evidence="1">
    <location>
        <begin position="19"/>
        <end position="81"/>
    </location>
</feature>
<proteinExistence type="predicted"/>
<evidence type="ECO:0000313" key="4">
    <source>
        <dbReference type="Proteomes" id="UP000598271"/>
    </source>
</evidence>
<dbReference type="Proteomes" id="UP000598271">
    <property type="component" value="Unassembled WGS sequence"/>
</dbReference>
<name>A0A8J3G923_9BACT</name>
<dbReference type="InterPro" id="IPR003777">
    <property type="entry name" value="XdhC_CoxI"/>
</dbReference>
<reference evidence="3 4" key="1">
    <citation type="journal article" date="2014" name="Int. J. Syst. Evol. Microbiol.">
        <title>Complete genome sequence of Corynebacterium casei LMG S-19264T (=DSM 44701T), isolated from a smear-ripened cheese.</title>
        <authorList>
            <consortium name="US DOE Joint Genome Institute (JGI-PGF)"/>
            <person name="Walter F."/>
            <person name="Albersmeier A."/>
            <person name="Kalinowski J."/>
            <person name="Ruckert C."/>
        </authorList>
    </citation>
    <scope>NUCLEOTIDE SEQUENCE [LARGE SCALE GENOMIC DNA]</scope>
    <source>
        <strain evidence="3 4">KCTC 12866</strain>
    </source>
</reference>
<dbReference type="EMBL" id="BMXF01000002">
    <property type="protein sequence ID" value="GHB71141.1"/>
    <property type="molecule type" value="Genomic_DNA"/>
</dbReference>
<dbReference type="AlphaFoldDB" id="A0A8J3G923"/>
<protein>
    <submittedName>
        <fullName evidence="3">Xanthine dehydrogenase accessory factor</fullName>
    </submittedName>
</protein>
<dbReference type="Pfam" id="PF02625">
    <property type="entry name" value="XdhC_CoxI"/>
    <property type="match status" value="1"/>
</dbReference>
<dbReference type="PANTHER" id="PTHR30388">
    <property type="entry name" value="ALDEHYDE OXIDOREDUCTASE MOLYBDENUM COFACTOR ASSEMBLY PROTEIN"/>
    <property type="match status" value="1"/>
</dbReference>
<dbReference type="RefSeq" id="WP_189564913.1">
    <property type="nucleotide sequence ID" value="NZ_BMXF01000002.1"/>
</dbReference>
<dbReference type="Pfam" id="PF13478">
    <property type="entry name" value="XdhC_C"/>
    <property type="match status" value="1"/>
</dbReference>
<dbReference type="Gene3D" id="3.40.50.720">
    <property type="entry name" value="NAD(P)-binding Rossmann-like Domain"/>
    <property type="match status" value="1"/>
</dbReference>
<evidence type="ECO:0000313" key="3">
    <source>
        <dbReference type="EMBL" id="GHB71141.1"/>
    </source>
</evidence>
<evidence type="ECO:0000259" key="1">
    <source>
        <dbReference type="Pfam" id="PF02625"/>
    </source>
</evidence>
<evidence type="ECO:0000259" key="2">
    <source>
        <dbReference type="Pfam" id="PF13478"/>
    </source>
</evidence>
<dbReference type="InterPro" id="IPR027051">
    <property type="entry name" value="XdhC_Rossmann_dom"/>
</dbReference>
<sequence length="370" mass="40854">MKEIKSILAAYDRLNYDTQHAALATVVRVEGSSYRRTGARMLVVDDGTWVGGISGGCLEGDALKKARLAIARSKPSLVTYDTTEDDAHQIGVGLGCNGIIDVLLTPVLPDDPHSPISVLQEVVADRRQTNVLLTITKLEGELNGFEMGHIIRYDDRENLRGLGDRSFVERLEQEIQLVLNTRKSAAVSLVLDDGRELEVFAEFLPPELHVIIMGHQYDVFPLVKVIKEAGWRATIVANPQKIHREVAALVSAVVSPEDFSPTLIDDFSAVILMSHDYKTDKSNLPLVLDAPYIGLLGPRVRAERIFTELREDGILISQETGERIFAPVGLDIGAITPEEIALSMVAEIRSVFSQRKGGMLRERSSTIHER</sequence>
<dbReference type="PANTHER" id="PTHR30388:SF6">
    <property type="entry name" value="XANTHINE DEHYDROGENASE SUBUNIT A-RELATED"/>
    <property type="match status" value="1"/>
</dbReference>
<keyword evidence="4" id="KW-1185">Reference proteome</keyword>
<dbReference type="InterPro" id="IPR052698">
    <property type="entry name" value="MoCofactor_Util/Proc"/>
</dbReference>
<accession>A0A8J3G923</accession>
<comment type="caution">
    <text evidence="3">The sequence shown here is derived from an EMBL/GenBank/DDBJ whole genome shotgun (WGS) entry which is preliminary data.</text>
</comment>